<organism evidence="2 3">
    <name type="scientific">Anaerobutyricum hallii</name>
    <dbReference type="NCBI Taxonomy" id="39488"/>
    <lineage>
        <taxon>Bacteria</taxon>
        <taxon>Bacillati</taxon>
        <taxon>Bacillota</taxon>
        <taxon>Clostridia</taxon>
        <taxon>Lachnospirales</taxon>
        <taxon>Lachnospiraceae</taxon>
        <taxon>Anaerobutyricum</taxon>
    </lineage>
</organism>
<evidence type="ECO:0000259" key="1">
    <source>
        <dbReference type="Pfam" id="PF00882"/>
    </source>
</evidence>
<dbReference type="AlphaFoldDB" id="A0A285PZ89"/>
<dbReference type="RefSeq" id="WP_096240972.1">
    <property type="nucleotide sequence ID" value="NZ_LT907978.1"/>
</dbReference>
<dbReference type="STRING" id="39488.ERS852450_03245"/>
<evidence type="ECO:0000313" key="3">
    <source>
        <dbReference type="Proteomes" id="UP000217549"/>
    </source>
</evidence>
<name>A0A285PZ89_9FIRM</name>
<dbReference type="Pfam" id="PF00882">
    <property type="entry name" value="Zn_dep_PLPC"/>
    <property type="match status" value="1"/>
</dbReference>
<dbReference type="KEGG" id="ehl:EHLA_2506"/>
<dbReference type="InterPro" id="IPR029002">
    <property type="entry name" value="PLPC/GPLD1"/>
</dbReference>
<proteinExistence type="predicted"/>
<evidence type="ECO:0000313" key="2">
    <source>
        <dbReference type="EMBL" id="SOB73060.1"/>
    </source>
</evidence>
<protein>
    <submittedName>
        <fullName evidence="2">Phospholipase C/D</fullName>
    </submittedName>
</protein>
<dbReference type="EMBL" id="LT907978">
    <property type="protein sequence ID" value="SOB73060.1"/>
    <property type="molecule type" value="Genomic_DNA"/>
</dbReference>
<sequence length="194" mass="22780">MDKIGHLVVTKSLTGNMHKTHKAALLLGSILPDLFVYTYLEGHTWEATFDKIINHMEVLEEKGRGGCFSYLKLGWVLHYVEDYFTYPHNTIFEGTIPEHYAYEKKMTRWMRDGALEQMSMPICKKLDSSSQLKNRIQELHDNYLSQEMCNENDTAYMRQMVSEILNCYEEIFTNKREFARFMGWVRRKAGAKTA</sequence>
<feature type="domain" description="Phospholipase C/D" evidence="1">
    <location>
        <begin position="11"/>
        <end position="149"/>
    </location>
</feature>
<dbReference type="Proteomes" id="UP000217549">
    <property type="component" value="Chromosome I"/>
</dbReference>
<reference evidence="3" key="1">
    <citation type="submission" date="2017-09" db="EMBL/GenBank/DDBJ databases">
        <authorList>
            <person name="Shetty A S."/>
        </authorList>
    </citation>
    <scope>NUCLEOTIDE SEQUENCE [LARGE SCALE GENOMIC DNA]</scope>
</reference>
<keyword evidence="3" id="KW-1185">Reference proteome</keyword>
<gene>
    <name evidence="2" type="ORF">EHLA_2506</name>
</gene>
<accession>A0A285PZ89</accession>